<reference evidence="1 2" key="1">
    <citation type="submission" date="2016-10" db="EMBL/GenBank/DDBJ databases">
        <authorList>
            <person name="Cai Z."/>
        </authorList>
    </citation>
    <scope>NUCLEOTIDE SEQUENCE [LARGE SCALE GENOMIC DNA]</scope>
</reference>
<proteinExistence type="predicted"/>
<accession>A0A383VAU8</accession>
<gene>
    <name evidence="1" type="ORF">BQ4739_LOCUS3282</name>
</gene>
<evidence type="ECO:0000313" key="1">
    <source>
        <dbReference type="EMBL" id="SZX62688.1"/>
    </source>
</evidence>
<evidence type="ECO:0000313" key="2">
    <source>
        <dbReference type="Proteomes" id="UP000256970"/>
    </source>
</evidence>
<organism evidence="1 2">
    <name type="scientific">Tetradesmus obliquus</name>
    <name type="common">Green alga</name>
    <name type="synonym">Acutodesmus obliquus</name>
    <dbReference type="NCBI Taxonomy" id="3088"/>
    <lineage>
        <taxon>Eukaryota</taxon>
        <taxon>Viridiplantae</taxon>
        <taxon>Chlorophyta</taxon>
        <taxon>core chlorophytes</taxon>
        <taxon>Chlorophyceae</taxon>
        <taxon>CS clade</taxon>
        <taxon>Sphaeropleales</taxon>
        <taxon>Scenedesmaceae</taxon>
        <taxon>Tetradesmus</taxon>
    </lineage>
</organism>
<sequence>MCFPFFDHTGSAVTHKDNPYVMGQSLAGIRPQGMASIWHSNCQATCCCWCTEGTPRQSRNSGAQAQLHRPSC</sequence>
<dbReference type="Proteomes" id="UP000256970">
    <property type="component" value="Unassembled WGS sequence"/>
</dbReference>
<dbReference type="EMBL" id="FNXT01000254">
    <property type="protein sequence ID" value="SZX62688.1"/>
    <property type="molecule type" value="Genomic_DNA"/>
</dbReference>
<protein>
    <submittedName>
        <fullName evidence="1">Uncharacterized protein</fullName>
    </submittedName>
</protein>
<keyword evidence="2" id="KW-1185">Reference proteome</keyword>
<dbReference type="AlphaFoldDB" id="A0A383VAU8"/>
<name>A0A383VAU8_TETOB</name>